<dbReference type="PROSITE" id="PS50987">
    <property type="entry name" value="HTH_ARSR_2"/>
    <property type="match status" value="1"/>
</dbReference>
<dbReference type="RefSeq" id="WP_343045846.1">
    <property type="nucleotide sequence ID" value="NZ_JACBZS010000001.1"/>
</dbReference>
<dbReference type="GO" id="GO:0010288">
    <property type="term" value="P:response to lead ion"/>
    <property type="evidence" value="ECO:0007669"/>
    <property type="project" value="TreeGrafter"/>
</dbReference>
<evidence type="ECO:0000313" key="3">
    <source>
        <dbReference type="Proteomes" id="UP000527616"/>
    </source>
</evidence>
<evidence type="ECO:0000313" key="2">
    <source>
        <dbReference type="EMBL" id="NYI70258.1"/>
    </source>
</evidence>
<comment type="caution">
    <text evidence="2">The sequence shown here is derived from an EMBL/GenBank/DDBJ whole genome shotgun (WGS) entry which is preliminary data.</text>
</comment>
<dbReference type="PANTHER" id="PTHR39168:SF1">
    <property type="entry name" value="TRANSCRIPTIONAL REGULATORY PROTEIN"/>
    <property type="match status" value="1"/>
</dbReference>
<dbReference type="Pfam" id="PF12840">
    <property type="entry name" value="HTH_20"/>
    <property type="match status" value="1"/>
</dbReference>
<dbReference type="Gene3D" id="1.10.10.10">
    <property type="entry name" value="Winged helix-like DNA-binding domain superfamily/Winged helix DNA-binding domain"/>
    <property type="match status" value="1"/>
</dbReference>
<protein>
    <submittedName>
        <fullName evidence="2">DNA-binding transcriptional ArsR family regulator</fullName>
    </submittedName>
</protein>
<dbReference type="NCBIfam" id="NF033788">
    <property type="entry name" value="HTH_metalloreg"/>
    <property type="match status" value="1"/>
</dbReference>
<dbReference type="InterPro" id="IPR036390">
    <property type="entry name" value="WH_DNA-bd_sf"/>
</dbReference>
<dbReference type="GO" id="GO:0046686">
    <property type="term" value="P:response to cadmium ion"/>
    <property type="evidence" value="ECO:0007669"/>
    <property type="project" value="TreeGrafter"/>
</dbReference>
<name>A0A7Z0D7K0_9ACTN</name>
<organism evidence="2 3">
    <name type="scientific">Naumannella cuiyingiana</name>
    <dbReference type="NCBI Taxonomy" id="1347891"/>
    <lineage>
        <taxon>Bacteria</taxon>
        <taxon>Bacillati</taxon>
        <taxon>Actinomycetota</taxon>
        <taxon>Actinomycetes</taxon>
        <taxon>Propionibacteriales</taxon>
        <taxon>Propionibacteriaceae</taxon>
        <taxon>Naumannella</taxon>
    </lineage>
</organism>
<dbReference type="Proteomes" id="UP000527616">
    <property type="component" value="Unassembled WGS sequence"/>
</dbReference>
<reference evidence="2 3" key="1">
    <citation type="submission" date="2020-07" db="EMBL/GenBank/DDBJ databases">
        <title>Sequencing the genomes of 1000 actinobacteria strains.</title>
        <authorList>
            <person name="Klenk H.-P."/>
        </authorList>
    </citation>
    <scope>NUCLEOTIDE SEQUENCE [LARGE SCALE GENOMIC DNA]</scope>
    <source>
        <strain evidence="2 3">DSM 103164</strain>
    </source>
</reference>
<dbReference type="InterPro" id="IPR052543">
    <property type="entry name" value="HTH_Metal-responsive_Reg"/>
</dbReference>
<dbReference type="EMBL" id="JACBZS010000001">
    <property type="protein sequence ID" value="NYI70258.1"/>
    <property type="molecule type" value="Genomic_DNA"/>
</dbReference>
<dbReference type="GO" id="GO:0032791">
    <property type="term" value="F:lead ion binding"/>
    <property type="evidence" value="ECO:0007669"/>
    <property type="project" value="TreeGrafter"/>
</dbReference>
<sequence>MSAPAPDPLSPDIAPIAALFADRSRARLLSALLDGRRLPASRLAAEAGVSASTVSGHLARLTAAGVVEVEASGRFRFYRLAGPEVARVIESLSVLAGLPPVASLRGHTRAARLRAARTCYDHLAGRLGTAVLAALVRDGALVRTDGTDGLERAPGERLSAVVAKAPWALGPRAEQGFRRWGVDLPVVCAARREPIRSCLDWTEQRHHLGGGLGAALLDAVRGRGWIASGPRPREVVITESGEAALTELLGELS</sequence>
<evidence type="ECO:0000259" key="1">
    <source>
        <dbReference type="PROSITE" id="PS50987"/>
    </source>
</evidence>
<dbReference type="InterPro" id="IPR001845">
    <property type="entry name" value="HTH_ArsR_DNA-bd_dom"/>
</dbReference>
<dbReference type="PRINTS" id="PR00778">
    <property type="entry name" value="HTHARSR"/>
</dbReference>
<dbReference type="InterPro" id="IPR011991">
    <property type="entry name" value="ArsR-like_HTH"/>
</dbReference>
<dbReference type="PANTHER" id="PTHR39168">
    <property type="entry name" value="TRANSCRIPTIONAL REGULATOR-RELATED"/>
    <property type="match status" value="1"/>
</dbReference>
<keyword evidence="2" id="KW-0238">DNA-binding</keyword>
<dbReference type="AlphaFoldDB" id="A0A7Z0D7K0"/>
<dbReference type="CDD" id="cd00090">
    <property type="entry name" value="HTH_ARSR"/>
    <property type="match status" value="1"/>
</dbReference>
<dbReference type="GO" id="GO:0003677">
    <property type="term" value="F:DNA binding"/>
    <property type="evidence" value="ECO:0007669"/>
    <property type="project" value="UniProtKB-KW"/>
</dbReference>
<feature type="domain" description="HTH arsR-type" evidence="1">
    <location>
        <begin position="5"/>
        <end position="100"/>
    </location>
</feature>
<proteinExistence type="predicted"/>
<dbReference type="GO" id="GO:0097063">
    <property type="term" value="F:cadmium ion sensor activity"/>
    <property type="evidence" value="ECO:0007669"/>
    <property type="project" value="TreeGrafter"/>
</dbReference>
<keyword evidence="3" id="KW-1185">Reference proteome</keyword>
<dbReference type="SMART" id="SM00418">
    <property type="entry name" value="HTH_ARSR"/>
    <property type="match status" value="1"/>
</dbReference>
<dbReference type="SUPFAM" id="SSF46785">
    <property type="entry name" value="Winged helix' DNA-binding domain"/>
    <property type="match status" value="1"/>
</dbReference>
<gene>
    <name evidence="2" type="ORF">GGQ54_000818</name>
</gene>
<accession>A0A7Z0D7K0</accession>
<dbReference type="InterPro" id="IPR036388">
    <property type="entry name" value="WH-like_DNA-bd_sf"/>
</dbReference>
<dbReference type="GO" id="GO:0003700">
    <property type="term" value="F:DNA-binding transcription factor activity"/>
    <property type="evidence" value="ECO:0007669"/>
    <property type="project" value="InterPro"/>
</dbReference>